<accession>K2REZ6</accession>
<dbReference type="GO" id="GO:0006281">
    <property type="term" value="P:DNA repair"/>
    <property type="evidence" value="ECO:0007669"/>
    <property type="project" value="InterPro"/>
</dbReference>
<dbReference type="InterPro" id="IPR058240">
    <property type="entry name" value="rSAM_sf"/>
</dbReference>
<dbReference type="GO" id="GO:0051536">
    <property type="term" value="F:iron-sulfur cluster binding"/>
    <property type="evidence" value="ECO:0007669"/>
    <property type="project" value="UniProtKB-KW"/>
</dbReference>
<dbReference type="InterPro" id="IPR006638">
    <property type="entry name" value="Elp3/MiaA/NifB-like_rSAM"/>
</dbReference>
<keyword evidence="3" id="KW-0408">Iron</keyword>
<proteinExistence type="predicted"/>
<dbReference type="InterPro" id="IPR007197">
    <property type="entry name" value="rSAM"/>
</dbReference>
<dbReference type="EMBL" id="AMPO01000001">
    <property type="protein sequence ID" value="EKF86964.1"/>
    <property type="molecule type" value="Genomic_DNA"/>
</dbReference>
<dbReference type="GO" id="GO:0003824">
    <property type="term" value="F:catalytic activity"/>
    <property type="evidence" value="ECO:0007669"/>
    <property type="project" value="InterPro"/>
</dbReference>
<dbReference type="GO" id="GO:0046872">
    <property type="term" value="F:metal ion binding"/>
    <property type="evidence" value="ECO:0007669"/>
    <property type="project" value="UniProtKB-KW"/>
</dbReference>
<dbReference type="AlphaFoldDB" id="K2REZ6"/>
<organism evidence="6 7">
    <name type="scientific">Methanobacterium formicicum (strain DSM 3637 / PP1)</name>
    <dbReference type="NCBI Taxonomy" id="1204725"/>
    <lineage>
        <taxon>Archaea</taxon>
        <taxon>Methanobacteriati</taxon>
        <taxon>Methanobacteriota</taxon>
        <taxon>Methanomada group</taxon>
        <taxon>Methanobacteria</taxon>
        <taxon>Methanobacteriales</taxon>
        <taxon>Methanobacteriaceae</taxon>
        <taxon>Methanobacterium</taxon>
    </lineage>
</organism>
<evidence type="ECO:0000313" key="7">
    <source>
        <dbReference type="Proteomes" id="UP000007360"/>
    </source>
</evidence>
<dbReference type="Gene3D" id="3.20.20.70">
    <property type="entry name" value="Aldolase class I"/>
    <property type="match status" value="1"/>
</dbReference>
<dbReference type="RefSeq" id="WP_004029538.1">
    <property type="nucleotide sequence ID" value="NZ_AMPO01000001.1"/>
</dbReference>
<evidence type="ECO:0000259" key="5">
    <source>
        <dbReference type="PROSITE" id="PS51918"/>
    </source>
</evidence>
<keyword evidence="1" id="KW-0949">S-adenosyl-L-methionine</keyword>
<dbReference type="InterPro" id="IPR013785">
    <property type="entry name" value="Aldolase_TIM"/>
</dbReference>
<dbReference type="Pfam" id="PF12836">
    <property type="entry name" value="HHH_3"/>
    <property type="match status" value="1"/>
</dbReference>
<dbReference type="PANTHER" id="PTHR21180">
    <property type="entry name" value="ENDONUCLEASE/EXONUCLEASE/PHOSPHATASE FAMILY DOMAIN-CONTAINING PROTEIN 1"/>
    <property type="match status" value="1"/>
</dbReference>
<dbReference type="InterPro" id="IPR010994">
    <property type="entry name" value="RuvA_2-like"/>
</dbReference>
<dbReference type="Pfam" id="PF04055">
    <property type="entry name" value="Radical_SAM"/>
    <property type="match status" value="1"/>
</dbReference>
<dbReference type="GO" id="GO:0003677">
    <property type="term" value="F:DNA binding"/>
    <property type="evidence" value="ECO:0007669"/>
    <property type="project" value="InterPro"/>
</dbReference>
<dbReference type="InterPro" id="IPR003583">
    <property type="entry name" value="Hlx-hairpin-Hlx_DNA-bd_motif"/>
</dbReference>
<dbReference type="SFLD" id="SFLDG01102">
    <property type="entry name" value="Uncharacterised_Radical_SAM_Su"/>
    <property type="match status" value="1"/>
</dbReference>
<dbReference type="PATRIC" id="fig|1204725.3.peg.346"/>
<keyword evidence="7" id="KW-1185">Reference proteome</keyword>
<sequence>MMEIEKLRILGEASQYDLCNYVSLNKENFTSVNLPGIYHARTQGGCQVPLFKVLMSNHCTSDCNYCINHCHNRFNRIEFSPEELISVFLHYYQNHYAEGLFLSSGMPGDADVAMENMVEVARKLRLEYEYQGYIHLKVIPGASYDMIKRAMNLADRVSVNLESATESGFQELTSTKDYHNDVLRRMKWIGRLKKRHPEMVPSGQSTQIIVGANNETDQDVLKRAQWLHKHLNINLSYLSPFEPLKETPLSDHTKPEEKRTPRLYQAQFLLNSYGFSLNEIILDDDGFILLNEDPKLLWAKSHPEEFPVEVNEASFKQLMRIPGVGKKSAQRITDARRKGVKFNKMEELKNLGVVTKRAEPFIQLNHARQTTLSF</sequence>
<evidence type="ECO:0000256" key="3">
    <source>
        <dbReference type="ARBA" id="ARBA00023004"/>
    </source>
</evidence>
<comment type="caution">
    <text evidence="6">The sequence shown here is derived from an EMBL/GenBank/DDBJ whole genome shotgun (WGS) entry which is preliminary data.</text>
</comment>
<evidence type="ECO:0000256" key="2">
    <source>
        <dbReference type="ARBA" id="ARBA00022723"/>
    </source>
</evidence>
<gene>
    <name evidence="6" type="ORF">A994_01720</name>
</gene>
<dbReference type="SMART" id="SM00729">
    <property type="entry name" value="Elp3"/>
    <property type="match status" value="1"/>
</dbReference>
<dbReference type="SMART" id="SM00278">
    <property type="entry name" value="HhH1"/>
    <property type="match status" value="1"/>
</dbReference>
<dbReference type="Gene3D" id="1.10.150.280">
    <property type="entry name" value="AF1531-like domain"/>
    <property type="match status" value="1"/>
</dbReference>
<evidence type="ECO:0000256" key="4">
    <source>
        <dbReference type="ARBA" id="ARBA00023014"/>
    </source>
</evidence>
<keyword evidence="4" id="KW-0411">Iron-sulfur</keyword>
<dbReference type="InterPro" id="IPR051675">
    <property type="entry name" value="Endo/Exo/Phosphatase_dom_1"/>
</dbReference>
<keyword evidence="2" id="KW-0479">Metal-binding</keyword>
<reference evidence="6 7" key="1">
    <citation type="journal article" date="2012" name="J. Bacteriol.">
        <title>Draft genome sequence of Methanobacterium formicicum DSM 3637, an archaebacterium isolated from the methane producer amoeba Pelomyxa palustris.</title>
        <authorList>
            <person name="Gutierrez G."/>
        </authorList>
    </citation>
    <scope>NUCLEOTIDE SEQUENCE [LARGE SCALE GENOMIC DNA]</scope>
    <source>
        <strain evidence="7">DSM 3637 / PP1</strain>
    </source>
</reference>
<dbReference type="OrthoDB" id="15118at2157"/>
<feature type="domain" description="Radical SAM core" evidence="5">
    <location>
        <begin position="45"/>
        <end position="276"/>
    </location>
</feature>
<dbReference type="InterPro" id="IPR023874">
    <property type="entry name" value="DNA_rSAM_put"/>
</dbReference>
<evidence type="ECO:0000256" key="1">
    <source>
        <dbReference type="ARBA" id="ARBA00022691"/>
    </source>
</evidence>
<protein>
    <submittedName>
        <fullName evidence="6">Radical SAM domain-containing protein</fullName>
    </submittedName>
</protein>
<dbReference type="SUPFAM" id="SSF47781">
    <property type="entry name" value="RuvA domain 2-like"/>
    <property type="match status" value="1"/>
</dbReference>
<name>K2REZ6_METFP</name>
<dbReference type="PROSITE" id="PS51918">
    <property type="entry name" value="RADICAL_SAM"/>
    <property type="match status" value="1"/>
</dbReference>
<dbReference type="PANTHER" id="PTHR21180:SF9">
    <property type="entry name" value="TYPE II SECRETION SYSTEM PROTEIN K"/>
    <property type="match status" value="1"/>
</dbReference>
<dbReference type="SFLD" id="SFLDS00029">
    <property type="entry name" value="Radical_SAM"/>
    <property type="match status" value="1"/>
</dbReference>
<dbReference type="SUPFAM" id="SSF102114">
    <property type="entry name" value="Radical SAM enzymes"/>
    <property type="match status" value="1"/>
</dbReference>
<evidence type="ECO:0000313" key="6">
    <source>
        <dbReference type="EMBL" id="EKF86964.1"/>
    </source>
</evidence>
<dbReference type="Proteomes" id="UP000007360">
    <property type="component" value="Unassembled WGS sequence"/>
</dbReference>
<dbReference type="CDD" id="cd01335">
    <property type="entry name" value="Radical_SAM"/>
    <property type="match status" value="1"/>
</dbReference>